<dbReference type="RefSeq" id="WP_054970374.1">
    <property type="nucleotide sequence ID" value="NZ_LJCO01000075.1"/>
</dbReference>
<proteinExistence type="predicted"/>
<accession>A0A0P9CAS2</accession>
<evidence type="ECO:0000313" key="1">
    <source>
        <dbReference type="EMBL" id="KPV42539.1"/>
    </source>
</evidence>
<keyword evidence="2" id="KW-1185">Reference proteome</keyword>
<dbReference type="Proteomes" id="UP000050482">
    <property type="component" value="Unassembled WGS sequence"/>
</dbReference>
<dbReference type="AlphaFoldDB" id="A0A0P9CAS2"/>
<organism evidence="1 2">
    <name type="scientific">Alicyclobacillus ferrooxydans</name>
    <dbReference type="NCBI Taxonomy" id="471514"/>
    <lineage>
        <taxon>Bacteria</taxon>
        <taxon>Bacillati</taxon>
        <taxon>Bacillota</taxon>
        <taxon>Bacilli</taxon>
        <taxon>Bacillales</taxon>
        <taxon>Alicyclobacillaceae</taxon>
        <taxon>Alicyclobacillus</taxon>
    </lineage>
</organism>
<dbReference type="EMBL" id="LJCO01000075">
    <property type="protein sequence ID" value="KPV42539.1"/>
    <property type="molecule type" value="Genomic_DNA"/>
</dbReference>
<evidence type="ECO:0000313" key="2">
    <source>
        <dbReference type="Proteomes" id="UP000050482"/>
    </source>
</evidence>
<reference evidence="1 2" key="1">
    <citation type="submission" date="2015-09" db="EMBL/GenBank/DDBJ databases">
        <title>Draft genome sequence of Alicyclobacillus ferrooxydans DSM 22381.</title>
        <authorList>
            <person name="Hemp J."/>
        </authorList>
    </citation>
    <scope>NUCLEOTIDE SEQUENCE [LARGE SCALE GENOMIC DNA]</scope>
    <source>
        <strain evidence="1 2">TC-34</strain>
    </source>
</reference>
<dbReference type="PATRIC" id="fig|471514.4.peg.3891"/>
<protein>
    <submittedName>
        <fullName evidence="1">Uncharacterized protein</fullName>
    </submittedName>
</protein>
<comment type="caution">
    <text evidence="1">The sequence shown here is derived from an EMBL/GenBank/DDBJ whole genome shotgun (WGS) entry which is preliminary data.</text>
</comment>
<name>A0A0P9CAS2_9BACL</name>
<gene>
    <name evidence="1" type="ORF">AN477_17000</name>
</gene>
<sequence length="107" mass="11607">MKTPEQTRVGQIALLSQSTGALSAGLPTLTNMGIPYQYSVNILDAEQSAIGALEGAYSATDQQKLAKWLVTESTLLRTYETQKNPPNIPLLKQIFKEINDAIPISTS</sequence>